<protein>
    <submittedName>
        <fullName evidence="14">Phosphatidate cytidylyltransferase</fullName>
        <ecNumber evidence="14">2.7.7.41</ecNumber>
    </submittedName>
</protein>
<evidence type="ECO:0000256" key="7">
    <source>
        <dbReference type="ARBA" id="ARBA00022695"/>
    </source>
</evidence>
<accession>A0A3B0ZHM8</accession>
<evidence type="ECO:0000256" key="2">
    <source>
        <dbReference type="ARBA" id="ARBA00010185"/>
    </source>
</evidence>
<comment type="similarity">
    <text evidence="2">Belongs to the CDS family.</text>
</comment>
<name>A0A3B0ZHM8_9ZZZZ</name>
<evidence type="ECO:0000256" key="6">
    <source>
        <dbReference type="ARBA" id="ARBA00022692"/>
    </source>
</evidence>
<dbReference type="AlphaFoldDB" id="A0A3B0ZHM8"/>
<dbReference type="GO" id="GO:0004605">
    <property type="term" value="F:phosphatidate cytidylyltransferase activity"/>
    <property type="evidence" value="ECO:0007669"/>
    <property type="project" value="UniProtKB-EC"/>
</dbReference>
<dbReference type="GO" id="GO:0016024">
    <property type="term" value="P:CDP-diacylglycerol biosynthetic process"/>
    <property type="evidence" value="ECO:0007669"/>
    <property type="project" value="TreeGrafter"/>
</dbReference>
<evidence type="ECO:0000256" key="11">
    <source>
        <dbReference type="ARBA" id="ARBA00023209"/>
    </source>
</evidence>
<sequence length="269" mass="29001">MLKQRLMTAVILIPLFVWAILSLPNAYFAILFALIATIGATEWCRLADIPAGFASGSFSAVTIILFGLMWVVSADLLLFFLGAAVVWWFVVLGMVLNYPKGNLLKNRTFKVLAGLLLLVPCWLALVTLHNRSDDGPLYVLFLLTLIWVADSAAYFSGRQWGNKKMAPNVSPGKTMAGLWGAVVGGALWSVVGVLWLQPVPSMGFIVLCMVTVLFSILGDLAESMFKRNAGVKDSGRLLPGHGGVLDRIDSVTAAAPVFAFGLLLLESGL</sequence>
<evidence type="ECO:0000256" key="9">
    <source>
        <dbReference type="ARBA" id="ARBA00023098"/>
    </source>
</evidence>
<feature type="transmembrane region" description="Helical" evidence="13">
    <location>
        <begin position="202"/>
        <end position="221"/>
    </location>
</feature>
<feature type="transmembrane region" description="Helical" evidence="13">
    <location>
        <begin position="51"/>
        <end position="71"/>
    </location>
</feature>
<keyword evidence="4" id="KW-0444">Lipid biosynthesis</keyword>
<dbReference type="EMBL" id="UOFP01000195">
    <property type="protein sequence ID" value="VAW87733.1"/>
    <property type="molecule type" value="Genomic_DNA"/>
</dbReference>
<comment type="subcellular location">
    <subcellularLocation>
        <location evidence="1">Cell membrane</location>
        <topology evidence="1">Multi-pass membrane protein</topology>
    </subcellularLocation>
</comment>
<proteinExistence type="inferred from homology"/>
<dbReference type="PROSITE" id="PS01315">
    <property type="entry name" value="CDS"/>
    <property type="match status" value="1"/>
</dbReference>
<keyword evidence="5 14" id="KW-0808">Transferase</keyword>
<feature type="transmembrane region" description="Helical" evidence="13">
    <location>
        <begin position="111"/>
        <end position="129"/>
    </location>
</feature>
<feature type="transmembrane region" description="Helical" evidence="13">
    <location>
        <begin position="176"/>
        <end position="196"/>
    </location>
</feature>
<keyword evidence="11" id="KW-0594">Phospholipid biosynthesis</keyword>
<feature type="transmembrane region" description="Helical" evidence="13">
    <location>
        <begin position="135"/>
        <end position="155"/>
    </location>
</feature>
<evidence type="ECO:0000256" key="4">
    <source>
        <dbReference type="ARBA" id="ARBA00022516"/>
    </source>
</evidence>
<keyword evidence="3" id="KW-1003">Cell membrane</keyword>
<keyword evidence="12" id="KW-1208">Phospholipid metabolism</keyword>
<dbReference type="PANTHER" id="PTHR46382">
    <property type="entry name" value="PHOSPHATIDATE CYTIDYLYLTRANSFERASE"/>
    <property type="match status" value="1"/>
</dbReference>
<dbReference type="InterPro" id="IPR000374">
    <property type="entry name" value="PC_trans"/>
</dbReference>
<gene>
    <name evidence="14" type="ORF">MNBD_GAMMA18-1094</name>
</gene>
<keyword evidence="6 13" id="KW-0812">Transmembrane</keyword>
<keyword evidence="7 14" id="KW-0548">Nucleotidyltransferase</keyword>
<dbReference type="PANTHER" id="PTHR46382:SF1">
    <property type="entry name" value="PHOSPHATIDATE CYTIDYLYLTRANSFERASE"/>
    <property type="match status" value="1"/>
</dbReference>
<evidence type="ECO:0000256" key="5">
    <source>
        <dbReference type="ARBA" id="ARBA00022679"/>
    </source>
</evidence>
<evidence type="ECO:0000256" key="8">
    <source>
        <dbReference type="ARBA" id="ARBA00022989"/>
    </source>
</evidence>
<evidence type="ECO:0000256" key="1">
    <source>
        <dbReference type="ARBA" id="ARBA00004651"/>
    </source>
</evidence>
<keyword evidence="8 13" id="KW-1133">Transmembrane helix</keyword>
<dbReference type="EC" id="2.7.7.41" evidence="14"/>
<organism evidence="14">
    <name type="scientific">hydrothermal vent metagenome</name>
    <dbReference type="NCBI Taxonomy" id="652676"/>
    <lineage>
        <taxon>unclassified sequences</taxon>
        <taxon>metagenomes</taxon>
        <taxon>ecological metagenomes</taxon>
    </lineage>
</organism>
<evidence type="ECO:0000256" key="3">
    <source>
        <dbReference type="ARBA" id="ARBA00022475"/>
    </source>
</evidence>
<keyword evidence="9" id="KW-0443">Lipid metabolism</keyword>
<evidence type="ECO:0000313" key="14">
    <source>
        <dbReference type="EMBL" id="VAW87733.1"/>
    </source>
</evidence>
<dbReference type="Pfam" id="PF01148">
    <property type="entry name" value="CTP_transf_1"/>
    <property type="match status" value="1"/>
</dbReference>
<evidence type="ECO:0000256" key="13">
    <source>
        <dbReference type="SAM" id="Phobius"/>
    </source>
</evidence>
<keyword evidence="10 13" id="KW-0472">Membrane</keyword>
<evidence type="ECO:0000256" key="12">
    <source>
        <dbReference type="ARBA" id="ARBA00023264"/>
    </source>
</evidence>
<evidence type="ECO:0000256" key="10">
    <source>
        <dbReference type="ARBA" id="ARBA00023136"/>
    </source>
</evidence>
<feature type="transmembrane region" description="Helical" evidence="13">
    <location>
        <begin position="77"/>
        <end position="99"/>
    </location>
</feature>
<dbReference type="GO" id="GO:0005886">
    <property type="term" value="C:plasma membrane"/>
    <property type="evidence" value="ECO:0007669"/>
    <property type="project" value="UniProtKB-SubCell"/>
</dbReference>
<feature type="transmembrane region" description="Helical" evidence="13">
    <location>
        <begin position="6"/>
        <end position="39"/>
    </location>
</feature>
<reference evidence="14" key="1">
    <citation type="submission" date="2018-06" db="EMBL/GenBank/DDBJ databases">
        <authorList>
            <person name="Zhirakovskaya E."/>
        </authorList>
    </citation>
    <scope>NUCLEOTIDE SEQUENCE</scope>
</reference>